<proteinExistence type="predicted"/>
<name>C8ZAR6_YEAS8</name>
<dbReference type="HOGENOM" id="CLU_1372911_0_0_1"/>
<keyword evidence="1" id="KW-1133">Transmembrane helix</keyword>
<reference evidence="2 3" key="1">
    <citation type="journal article" date="2009" name="Proc. Natl. Acad. Sci. U.S.A.">
        <title>Eukaryote-to-eukaryote gene transfer events revealed by the genome sequence of the wine yeast Saccharomyces cerevisiae EC1118.</title>
        <authorList>
            <person name="Novo M."/>
            <person name="Bigey F."/>
            <person name="Beyne E."/>
            <person name="Galeote V."/>
            <person name="Gavory F."/>
            <person name="Mallet S."/>
            <person name="Cambot B."/>
            <person name="Legras J.L."/>
            <person name="Wincker P."/>
            <person name="Casaregola S."/>
            <person name="Dequin S."/>
        </authorList>
    </citation>
    <scope>NUCLEOTIDE SEQUENCE [LARGE SCALE GENOMIC DNA]</scope>
    <source>
        <strain evidence="3">Lalvin EC1118 / Prise de mousse</strain>
    </source>
</reference>
<dbReference type="AlphaFoldDB" id="C8ZAR6"/>
<evidence type="ECO:0000256" key="1">
    <source>
        <dbReference type="SAM" id="Phobius"/>
    </source>
</evidence>
<accession>C8ZAR6</accession>
<organism evidence="2 3">
    <name type="scientific">Saccharomyces cerevisiae (strain Lalvin EC1118 / Prise de mousse)</name>
    <name type="common">Baker's yeast</name>
    <dbReference type="NCBI Taxonomy" id="643680"/>
    <lineage>
        <taxon>Eukaryota</taxon>
        <taxon>Fungi</taxon>
        <taxon>Dikarya</taxon>
        <taxon>Ascomycota</taxon>
        <taxon>Saccharomycotina</taxon>
        <taxon>Saccharomycetes</taxon>
        <taxon>Saccharomycetales</taxon>
        <taxon>Saccharomycetaceae</taxon>
        <taxon>Saccharomyces</taxon>
    </lineage>
</organism>
<evidence type="ECO:0000313" key="3">
    <source>
        <dbReference type="Proteomes" id="UP000000286"/>
    </source>
</evidence>
<dbReference type="EMBL" id="FN393074">
    <property type="protein sequence ID" value="CAY80529.1"/>
    <property type="molecule type" value="Genomic_DNA"/>
</dbReference>
<sequence>MFRLLMSFNNFKDLISLMSLSFAFQNSFSLFNCSIRSRSLLICVFKFCSLFMFSKFFCFLRMRNRCDASVFFLLRSCLILSSSLEVLTGASSSFTTTAVVAATFPFLGSRSFLNCETSWPLFIMLMSSSALPLLTSSNDSKREPSSESLDIRFCRCSERLFTFIPFLLAMSMFVDFFSHPCFALILTNKTICLRNYHWL</sequence>
<evidence type="ECO:0000313" key="2">
    <source>
        <dbReference type="EMBL" id="CAY80529.1"/>
    </source>
</evidence>
<feature type="transmembrane region" description="Helical" evidence="1">
    <location>
        <begin position="160"/>
        <end position="186"/>
    </location>
</feature>
<gene>
    <name evidence="2" type="ORF">EC1118_1I12_2245g</name>
</gene>
<keyword evidence="1" id="KW-0472">Membrane</keyword>
<dbReference type="Proteomes" id="UP000000286">
    <property type="component" value="Chromosome IX"/>
</dbReference>
<keyword evidence="1" id="KW-0812">Transmembrane</keyword>
<protein>
    <submittedName>
        <fullName evidence="2">EC1118_1I12_2245p</fullName>
    </submittedName>
</protein>